<dbReference type="AlphaFoldDB" id="A0A518I953"/>
<proteinExistence type="predicted"/>
<accession>A0A518I953</accession>
<dbReference type="SUPFAM" id="SSF53335">
    <property type="entry name" value="S-adenosyl-L-methionine-dependent methyltransferases"/>
    <property type="match status" value="1"/>
</dbReference>
<dbReference type="KEGG" id="gfm:Enr17x_15410"/>
<evidence type="ECO:0008006" key="3">
    <source>
        <dbReference type="Google" id="ProtNLM"/>
    </source>
</evidence>
<name>A0A518I953_9PLAN</name>
<sequence length="175" mass="19457">MAFYDAVSQVWNEKKDLSKGAIGKEVWNAIALHIQPNSKTLEFGCGLSTLLFDYAGHRHTAIDNSRQYIDLVKSHSPSEDTTIIFSDLNSLGFYDTIPQGPFHCILIDGPAGEGNRNGVLDIIIRLVIKGTVIVVDDTNRAKDKDLSEAIQQLFNAERVIEGETSHDRKFDLIIV</sequence>
<reference evidence="1 2" key="1">
    <citation type="submission" date="2019-03" db="EMBL/GenBank/DDBJ databases">
        <title>Deep-cultivation of Planctomycetes and their phenomic and genomic characterization uncovers novel biology.</title>
        <authorList>
            <person name="Wiegand S."/>
            <person name="Jogler M."/>
            <person name="Boedeker C."/>
            <person name="Pinto D."/>
            <person name="Vollmers J."/>
            <person name="Rivas-Marin E."/>
            <person name="Kohn T."/>
            <person name="Peeters S.H."/>
            <person name="Heuer A."/>
            <person name="Rast P."/>
            <person name="Oberbeckmann S."/>
            <person name="Bunk B."/>
            <person name="Jeske O."/>
            <person name="Meyerdierks A."/>
            <person name="Storesund J.E."/>
            <person name="Kallscheuer N."/>
            <person name="Luecker S."/>
            <person name="Lage O.M."/>
            <person name="Pohl T."/>
            <person name="Merkel B.J."/>
            <person name="Hornburger P."/>
            <person name="Mueller R.-W."/>
            <person name="Bruemmer F."/>
            <person name="Labrenz M."/>
            <person name="Spormann A.M."/>
            <person name="Op den Camp H."/>
            <person name="Overmann J."/>
            <person name="Amann R."/>
            <person name="Jetten M.S.M."/>
            <person name="Mascher T."/>
            <person name="Medema M.H."/>
            <person name="Devos D.P."/>
            <person name="Kaster A.-K."/>
            <person name="Ovreas L."/>
            <person name="Rohde M."/>
            <person name="Galperin M.Y."/>
            <person name="Jogler C."/>
        </authorList>
    </citation>
    <scope>NUCLEOTIDE SEQUENCE [LARGE SCALE GENOMIC DNA]</scope>
    <source>
        <strain evidence="1 2">Enr17</strain>
    </source>
</reference>
<evidence type="ECO:0000313" key="1">
    <source>
        <dbReference type="EMBL" id="QDV49522.1"/>
    </source>
</evidence>
<gene>
    <name evidence="1" type="ORF">Enr17x_15410</name>
</gene>
<dbReference type="Gene3D" id="3.40.50.150">
    <property type="entry name" value="Vaccinia Virus protein VP39"/>
    <property type="match status" value="1"/>
</dbReference>
<dbReference type="EMBL" id="CP037452">
    <property type="protein sequence ID" value="QDV49522.1"/>
    <property type="molecule type" value="Genomic_DNA"/>
</dbReference>
<evidence type="ECO:0000313" key="2">
    <source>
        <dbReference type="Proteomes" id="UP000318313"/>
    </source>
</evidence>
<dbReference type="RefSeq" id="WP_145307342.1">
    <property type="nucleotide sequence ID" value="NZ_CP037452.1"/>
</dbReference>
<organism evidence="1 2">
    <name type="scientific">Gimesia fumaroli</name>
    <dbReference type="NCBI Taxonomy" id="2527976"/>
    <lineage>
        <taxon>Bacteria</taxon>
        <taxon>Pseudomonadati</taxon>
        <taxon>Planctomycetota</taxon>
        <taxon>Planctomycetia</taxon>
        <taxon>Planctomycetales</taxon>
        <taxon>Planctomycetaceae</taxon>
        <taxon>Gimesia</taxon>
    </lineage>
</organism>
<dbReference type="OrthoDB" id="938855at2"/>
<keyword evidence="2" id="KW-1185">Reference proteome</keyword>
<dbReference type="Proteomes" id="UP000318313">
    <property type="component" value="Chromosome"/>
</dbReference>
<protein>
    <recommendedName>
        <fullName evidence="3">Methyltransferase domain protein</fullName>
    </recommendedName>
</protein>
<dbReference type="InterPro" id="IPR029063">
    <property type="entry name" value="SAM-dependent_MTases_sf"/>
</dbReference>